<feature type="coiled-coil region" evidence="11">
    <location>
        <begin position="1822"/>
        <end position="1870"/>
    </location>
</feature>
<dbReference type="InterPro" id="IPR013602">
    <property type="entry name" value="Dynein_heavy_linker"/>
</dbReference>
<dbReference type="Pfam" id="PF18198">
    <property type="entry name" value="AAA_lid_11"/>
    <property type="match status" value="1"/>
</dbReference>
<dbReference type="InterPro" id="IPR004273">
    <property type="entry name" value="Dynein_heavy_D6_P-loop"/>
</dbReference>
<dbReference type="SMART" id="SM00382">
    <property type="entry name" value="AAA"/>
    <property type="match status" value="2"/>
</dbReference>
<sequence length="2984" mass="332669">MCNCKLRMVGEKQRLLQSTKDSQHYGNFSDRIAIWEQRLVDLSFLLDNLHQVQRRWVYLEPIYSRNSLPNEEGRFKRVDGDLRGVLKEIAKEHRLIGWMRPALKSVLPAILDQLQRCQKALNEFLEAKRLAFPRFYFIGDDDLLEILGQSGNPKVLQAHLKKLFAGVHTVEFGGDMKQIVAVKSPEGEVLVLKSPVGLVGSVEIWLAALSEELKRSLRIRLRECLNDPAAKDLKSAILTGSAPGGSYQVHTVHRRRNSDEKITSAASGNFKIDKLTEMQHASADNLVRLTTLQGLILDTIHRVDVVSRLTDAKVIALDEWIWQKQIRFYGEADGQVVVKMVDAEFKYSFEYQGCLTGLVHTPLTDKCFLTLTQAMQMGLGGNPYGPAGTGKTESVKELGAHLGRQVLVFNCDEGIDSRSMGRIFVGLLKCGAWGCFDEFNRLDELTMSAISMQILAIQAALKDSSQQLELLERRIDINRDAGIFITLNPATKGYGGRQKLPDNLKQLFRPIAMSVPDAERIAEVMFLAEGFHFAKTMGMKLFVVYSSAKQLLSRQQHYDWGLRAIKSTIQMAGRFLASRKSSSATKATSQLSEMEEAAVVVEAVRANVLSKLTVEDQKRFLQLLQDGFPNVDQHKVENFELEEAISAAFGALGLIANETQIQKAIELRDQLAQRIGVVVVGPAASGKTTIWRLLHFAMIQLKRPLTFHVINPTAMPKTQLLGSVDEATREWTDGVLTKCVREVLAEAGETAAWIVCDGDIDPDWIESLNSVLDDNRLLTLPSGERLRFPANVNLLFETSDLKSASPATVSRMGMIFMSPQDVQLKHVVEAWIQTQPKDGQMGLRDFAEDVLYRAVSQAASWVRRTKRWTYREPALRERIVVLGGRIHRADMTATVVQSIGGALPPALQDKYAEEILRSAGYDPPDSQRALNVIYDPDTESLKAIRIESDAANFGIDSKIAFDKHPVFECVPQNLAVLRIRSWLSHGDHVFMSGPTGWGKSVILTRALQEADIKSTVIIQCTSLTSSQVLIDKLSRSCLSMPTAKGKIMRPKNTDRLVVIVKDIHVVKRDKWGHRQIEAFLRQLISERGFFDHSQEWVQLDGVQLVITADGGTTGDDGGAISERLSSIMRATFLPELDSDSLLILIAGYFRSVITTQCPSHVIWSKPRNAEKLVKSLVAVFGKCRERFSRDRHVHYDFTLDDLVRCSMALFRYSSLQDQSGALLLQALFHEMERVFSDKLTSPADRAQFDGIISGVLKSDWSSTSIDRDSLFSASALQGSSSTIDGAPLPVLGRPLSKITSGEMKLMVNTAIRQINRDSCVLEAYIHDAVLDAVLKIDHVLSQPGGSVLILAPSGYGRRTVALIAVKLQLAVLVKLRIVKGYGFRQFQADIKRVLDLAAVKNENVILLLEDYQIVDPVFLEVIGSIIACGEYAGLFSEEETEKIQHAVLDQMGQEGFDGTVTAFLTSRIRKNVHCILTMENSGSRFSSLTERIPSLARLFRIVWLDNLFESTFLTIPQSIIAAASPTEDTPQSSATESAQLSASLVFIHRNSPAAMQTSARFFQLLQTFRSVKAALTSRIRKKTQRLQAGLDQLTKARSDVMTLKKTVTEQHKLLTSKQEEAKNAMDDIREGMSGANTQKEEVTLLKADLEVERAKLQEREKMIANELEDVLPILENAKAAVNKIKNSDLSEIKSLRAPPAVIHNILEGVLKLFGNKDTSWSGMRAFLTAGAKEEIIHFNTDKVSKEHLRLTQALLDKNKTSFEEETARRASVAAAPLAAWVKACVKYAEVHEKIAPLAAEKRKLESTIEMHAMRVSNADQDIGKLSSRIDLLQARFQKLTEEAAVMKIELARFTEKLEVAEVLVVKLESEYGRWSAQLKNSSLLVQNVETNALLASGFITYLAACSEDDRSTFMNAWSEQFKTRNFDLLEQLTTEAERLEWRTLGLSSDILSQENGAILFTTTVPPLILDPTGSVVEWLKKALKSKVVEVIDQADANFQSILEIAIRFGKSLIVEVSDSVDPVVVPLLRRDLIKNGTRVQVEMGDKLVDYHAPFTLYLTTRNSSIVLHPQTAALVNVVSFTATRAGLANQLLSLVIECKLPEVERRRKELLQEQQELKMKLTELEDSLLTELANSQGNLLENNELRESLNRTKASSEVAERNLEEARRVKETLDKDQAVFVVLATKCCSVYFALQSLPKLNALYRFSLGTFVGIYRRAVENLARDDHVKDQLQKFCAVAFYQVIHYVYAHVNRSIFKRDRLTCLLQLIKFVRPELIKDLEWNFLVSSATLSSSLTRAPSLTIPKWINPTLHSNISALSSIIPDMLNLLQLEDQSVWKAFLTHPQCETVFPVTVKVTPFQQVLVIKAFRPDRLMSGLAVFVAKSLKLADLSTDTSLKAAWEDSSAEIPILIVTSAGADPTLELQELGKFAKVSVLQIAMGLNEVDKAVQSIQQAAQTGSWLCLSNLHLVPAFFQRALKEIKEVKAPPTFRLWLTTESADAVPVLLLETALKIVYEAPPGVKQNIQRTMKESTDQMKLHVGSAPSVQRTLLTLLWFHAVLQERRNYVPRGWTKSYEFNTADLRAAMRYIGQYGKASSGALEEYIRGLLEDVVYGGRVDTPSDVRILASYVKSFFTAKEDATNGNYIFGKAPPALKSAAEFSDSVAALPETDQPDMLGLPANIDGSHQRSESVRVFHDLSALQRVSLLESDDVVTSWMESVERLKEASAALKKRVDKSVPETSTSTQGPLESFFRQEVAFATDLIWLIDSELTSLAEHKSWDTLTGKLLESGRSVFAHETPESWLNVWNGPTTDPLFYLQTLGSLLQSCRKNVDGARTSSRASSFDVRELFHPELLMGALRHLAARESKVPIEQLELRNEWSLERLKNVSYAVSLTGIHLEGAVFDGSALTECLYDSPTSALAPTCYVGWVASSKDDLNKQKAGRSWVDLPVFRDSSRDVAAFSLTVPCDGDPSRWIRLAAAFILLT</sequence>
<proteinExistence type="inferred from homology"/>
<dbReference type="PANTHER" id="PTHR45703">
    <property type="entry name" value="DYNEIN HEAVY CHAIN"/>
    <property type="match status" value="1"/>
</dbReference>
<evidence type="ECO:0000256" key="9">
    <source>
        <dbReference type="ARBA" id="ARBA00023175"/>
    </source>
</evidence>
<dbReference type="GO" id="GO:0051959">
    <property type="term" value="F:dynein light intermediate chain binding"/>
    <property type="evidence" value="ECO:0007669"/>
    <property type="project" value="InterPro"/>
</dbReference>
<keyword evidence="14" id="KW-1185">Reference proteome</keyword>
<dbReference type="GO" id="GO:0007018">
    <property type="term" value="P:microtubule-based movement"/>
    <property type="evidence" value="ECO:0007669"/>
    <property type="project" value="InterPro"/>
</dbReference>
<organism evidence="13 14">
    <name type="scientific">Hypsibius exemplaris</name>
    <name type="common">Freshwater tardigrade</name>
    <dbReference type="NCBI Taxonomy" id="2072580"/>
    <lineage>
        <taxon>Eukaryota</taxon>
        <taxon>Metazoa</taxon>
        <taxon>Ecdysozoa</taxon>
        <taxon>Tardigrada</taxon>
        <taxon>Eutardigrada</taxon>
        <taxon>Parachela</taxon>
        <taxon>Hypsibioidea</taxon>
        <taxon>Hypsibiidae</taxon>
        <taxon>Hypsibius</taxon>
    </lineage>
</organism>
<dbReference type="InterPro" id="IPR003593">
    <property type="entry name" value="AAA+_ATPase"/>
</dbReference>
<dbReference type="InterPro" id="IPR035699">
    <property type="entry name" value="AAA_6"/>
</dbReference>
<evidence type="ECO:0000256" key="5">
    <source>
        <dbReference type="ARBA" id="ARBA00022741"/>
    </source>
</evidence>
<dbReference type="EMBL" id="MTYJ01000104">
    <property type="protein sequence ID" value="OQV14492.1"/>
    <property type="molecule type" value="Genomic_DNA"/>
</dbReference>
<keyword evidence="7" id="KW-0243">Dynein</keyword>
<dbReference type="Pfam" id="PF12775">
    <property type="entry name" value="AAA_7"/>
    <property type="match status" value="1"/>
</dbReference>
<dbReference type="Gene3D" id="1.20.140.100">
    <property type="entry name" value="Dynein heavy chain, N-terminal domain 2"/>
    <property type="match status" value="1"/>
</dbReference>
<keyword evidence="6" id="KW-0067">ATP-binding</keyword>
<dbReference type="Pfam" id="PF08393">
    <property type="entry name" value="DHC_N2"/>
    <property type="match status" value="1"/>
</dbReference>
<dbReference type="InterPro" id="IPR024743">
    <property type="entry name" value="Dynein_HC_stalk"/>
</dbReference>
<gene>
    <name evidence="13" type="ORF">BV898_11334</name>
</gene>
<dbReference type="Pfam" id="PF03028">
    <property type="entry name" value="Dynein_heavy"/>
    <property type="match status" value="1"/>
</dbReference>
<dbReference type="InterPro" id="IPR043160">
    <property type="entry name" value="Dynein_C_barrel"/>
</dbReference>
<dbReference type="Gene3D" id="3.40.50.300">
    <property type="entry name" value="P-loop containing nucleotide triphosphate hydrolases"/>
    <property type="match status" value="5"/>
</dbReference>
<dbReference type="InterPro" id="IPR042219">
    <property type="entry name" value="AAA_lid_11_sf"/>
</dbReference>
<feature type="coiled-coil region" evidence="11">
    <location>
        <begin position="2100"/>
        <end position="2176"/>
    </location>
</feature>
<evidence type="ECO:0000256" key="8">
    <source>
        <dbReference type="ARBA" id="ARBA00023054"/>
    </source>
</evidence>
<dbReference type="InterPro" id="IPR027417">
    <property type="entry name" value="P-loop_NTPase"/>
</dbReference>
<dbReference type="InterPro" id="IPR042222">
    <property type="entry name" value="Dynein_2_N"/>
</dbReference>
<keyword evidence="3" id="KW-0963">Cytoplasm</keyword>
<dbReference type="Pfam" id="PF22597">
    <property type="entry name" value="DYN_lid"/>
    <property type="match status" value="1"/>
</dbReference>
<evidence type="ECO:0000256" key="10">
    <source>
        <dbReference type="ARBA" id="ARBA00023212"/>
    </source>
</evidence>
<evidence type="ECO:0000256" key="3">
    <source>
        <dbReference type="ARBA" id="ARBA00022490"/>
    </source>
</evidence>
<dbReference type="Gene3D" id="1.10.8.720">
    <property type="entry name" value="Region D6 of dynein motor"/>
    <property type="match status" value="1"/>
</dbReference>
<dbReference type="Gene3D" id="3.20.180.20">
    <property type="entry name" value="Dynein heavy chain, N-terminal domain 2"/>
    <property type="match status" value="1"/>
</dbReference>
<dbReference type="PANTHER" id="PTHR45703:SF22">
    <property type="entry name" value="DYNEIN CYTOPLASMIC 2 HEAVY CHAIN 1"/>
    <property type="match status" value="1"/>
</dbReference>
<comment type="caution">
    <text evidence="13">The sequence shown here is derived from an EMBL/GenBank/DDBJ whole genome shotgun (WGS) entry which is preliminary data.</text>
</comment>
<feature type="coiled-coil region" evidence="11">
    <location>
        <begin position="454"/>
        <end position="481"/>
    </location>
</feature>
<feature type="domain" description="AAA+ ATPase" evidence="12">
    <location>
        <begin position="985"/>
        <end position="1135"/>
    </location>
</feature>
<dbReference type="Gene3D" id="6.10.140.1060">
    <property type="match status" value="1"/>
</dbReference>
<evidence type="ECO:0000256" key="4">
    <source>
        <dbReference type="ARBA" id="ARBA00022701"/>
    </source>
</evidence>
<dbReference type="Proteomes" id="UP000192578">
    <property type="component" value="Unassembled WGS sequence"/>
</dbReference>
<dbReference type="GO" id="GO:0030286">
    <property type="term" value="C:dynein complex"/>
    <property type="evidence" value="ECO:0007669"/>
    <property type="project" value="UniProtKB-KW"/>
</dbReference>
<dbReference type="FunFam" id="3.20.180.20:FF:000002">
    <property type="entry name" value="Cytoplasmic dynein heavy chain 1"/>
    <property type="match status" value="1"/>
</dbReference>
<evidence type="ECO:0000313" key="14">
    <source>
        <dbReference type="Proteomes" id="UP000192578"/>
    </source>
</evidence>
<dbReference type="Pfam" id="PF12780">
    <property type="entry name" value="AAA_8"/>
    <property type="match status" value="1"/>
</dbReference>
<protein>
    <submittedName>
        <fullName evidence="13">Cytoplasmic dynein 2 heavy chain 1</fullName>
    </submittedName>
</protein>
<dbReference type="Pfam" id="PF18199">
    <property type="entry name" value="Dynein_C"/>
    <property type="match status" value="1"/>
</dbReference>
<dbReference type="InterPro" id="IPR042228">
    <property type="entry name" value="Dynein_linker_3"/>
</dbReference>
<dbReference type="FunFam" id="3.40.50.300:FF:000071">
    <property type="entry name" value="Cytoplasmic dynein heavy chain 1"/>
    <property type="match status" value="1"/>
</dbReference>
<dbReference type="Gene3D" id="1.10.8.710">
    <property type="match status" value="1"/>
</dbReference>
<dbReference type="InterPro" id="IPR054354">
    <property type="entry name" value="DYNC2H1-like_lid"/>
</dbReference>
<dbReference type="InterPro" id="IPR024317">
    <property type="entry name" value="Dynein_heavy_chain_D4_dom"/>
</dbReference>
<evidence type="ECO:0000256" key="7">
    <source>
        <dbReference type="ARBA" id="ARBA00023017"/>
    </source>
</evidence>
<keyword evidence="8 11" id="KW-0175">Coiled coil</keyword>
<keyword evidence="9" id="KW-0505">Motor protein</keyword>
<dbReference type="Gene3D" id="3.10.490.20">
    <property type="match status" value="1"/>
</dbReference>
<name>A0A1W0WH41_HYPEX</name>
<dbReference type="Pfam" id="PF12781">
    <property type="entry name" value="AAA_9"/>
    <property type="match status" value="1"/>
</dbReference>
<keyword evidence="4" id="KW-0493">Microtubule</keyword>
<comment type="subcellular location">
    <subcellularLocation>
        <location evidence="1">Cytoplasm</location>
        <location evidence="1">Cytoskeleton</location>
    </subcellularLocation>
</comment>
<keyword evidence="5" id="KW-0547">Nucleotide-binding</keyword>
<dbReference type="InterPro" id="IPR026983">
    <property type="entry name" value="DHC"/>
</dbReference>
<evidence type="ECO:0000313" key="13">
    <source>
        <dbReference type="EMBL" id="OQV14492.1"/>
    </source>
</evidence>
<comment type="similarity">
    <text evidence="2">Belongs to the dynein heavy chain family.</text>
</comment>
<dbReference type="SUPFAM" id="SSF52540">
    <property type="entry name" value="P-loop containing nucleoside triphosphate hydrolases"/>
    <property type="match status" value="4"/>
</dbReference>
<evidence type="ECO:0000259" key="12">
    <source>
        <dbReference type="SMART" id="SM00382"/>
    </source>
</evidence>
<dbReference type="GO" id="GO:0045505">
    <property type="term" value="F:dynein intermediate chain binding"/>
    <property type="evidence" value="ECO:0007669"/>
    <property type="project" value="InterPro"/>
</dbReference>
<dbReference type="GO" id="GO:0005874">
    <property type="term" value="C:microtubule"/>
    <property type="evidence" value="ECO:0007669"/>
    <property type="project" value="UniProtKB-KW"/>
</dbReference>
<dbReference type="Gene3D" id="1.10.8.1220">
    <property type="match status" value="1"/>
</dbReference>
<accession>A0A1W0WH41</accession>
<dbReference type="Gene3D" id="1.20.58.1120">
    <property type="match status" value="1"/>
</dbReference>
<feature type="coiled-coil region" evidence="11">
    <location>
        <begin position="1639"/>
        <end position="1666"/>
    </location>
</feature>
<dbReference type="InterPro" id="IPR041228">
    <property type="entry name" value="Dynein_C"/>
</dbReference>
<dbReference type="OrthoDB" id="10252139at2759"/>
<dbReference type="InterPro" id="IPR043157">
    <property type="entry name" value="Dynein_AAA1S"/>
</dbReference>
<dbReference type="InterPro" id="IPR035706">
    <property type="entry name" value="AAA_9"/>
</dbReference>
<reference evidence="14" key="1">
    <citation type="submission" date="2017-01" db="EMBL/GenBank/DDBJ databases">
        <title>Comparative genomics of anhydrobiosis in the tardigrade Hypsibius dujardini.</title>
        <authorList>
            <person name="Yoshida Y."/>
            <person name="Koutsovoulos G."/>
            <person name="Laetsch D."/>
            <person name="Stevens L."/>
            <person name="Kumar S."/>
            <person name="Horikawa D."/>
            <person name="Ishino K."/>
            <person name="Komine S."/>
            <person name="Tomita M."/>
            <person name="Blaxter M."/>
            <person name="Arakawa K."/>
        </authorList>
    </citation>
    <scope>NUCLEOTIDE SEQUENCE [LARGE SCALE GENOMIC DNA]</scope>
    <source>
        <strain evidence="14">Z151</strain>
    </source>
</reference>
<dbReference type="Gene3D" id="1.20.920.30">
    <property type="match status" value="1"/>
</dbReference>
<dbReference type="Pfam" id="PF12777">
    <property type="entry name" value="MT"/>
    <property type="match status" value="1"/>
</dbReference>
<dbReference type="InterPro" id="IPR041658">
    <property type="entry name" value="AAA_lid_11"/>
</dbReference>
<evidence type="ECO:0000256" key="1">
    <source>
        <dbReference type="ARBA" id="ARBA00004245"/>
    </source>
</evidence>
<dbReference type="Pfam" id="PF12774">
    <property type="entry name" value="AAA_6"/>
    <property type="match status" value="1"/>
</dbReference>
<dbReference type="Gene3D" id="1.20.920.20">
    <property type="match status" value="1"/>
</dbReference>
<dbReference type="GO" id="GO:0008569">
    <property type="term" value="F:minus-end-directed microtubule motor activity"/>
    <property type="evidence" value="ECO:0007669"/>
    <property type="project" value="InterPro"/>
</dbReference>
<evidence type="ECO:0000256" key="2">
    <source>
        <dbReference type="ARBA" id="ARBA00008887"/>
    </source>
</evidence>
<evidence type="ECO:0000256" key="11">
    <source>
        <dbReference type="SAM" id="Coils"/>
    </source>
</evidence>
<keyword evidence="10" id="KW-0206">Cytoskeleton</keyword>
<evidence type="ECO:0000256" key="6">
    <source>
        <dbReference type="ARBA" id="ARBA00022840"/>
    </source>
</evidence>
<feature type="domain" description="AAA+ ATPase" evidence="12">
    <location>
        <begin position="380"/>
        <end position="481"/>
    </location>
</feature>
<dbReference type="GO" id="GO:0005524">
    <property type="term" value="F:ATP binding"/>
    <property type="evidence" value="ECO:0007669"/>
    <property type="project" value="UniProtKB-KW"/>
</dbReference>